<dbReference type="SMART" id="SM00717">
    <property type="entry name" value="SANT"/>
    <property type="match status" value="1"/>
</dbReference>
<dbReference type="CDD" id="cd00167">
    <property type="entry name" value="SANT"/>
    <property type="match status" value="1"/>
</dbReference>
<sequence length="412" mass="48769">MENCEEIKTKKYEIGREAQLQQNVPSYFPKRIKKKGRWTNEEHSQFIDCLKRYGKDWDKLDEMIPTRDSLQIRSHSQKYFNRIKQDFNTDDPIEYIRKGMCDESPFYKFDKSKFNKAPSHPEVAEKKLSEILEESVCRKLASSHEDEALIQVSQNEEVHQEFRNIKKKRHLKHQRKYFEDSSSSEFFKDKGRNSYEKSEYRQVSTLKLMKHAQRVHRKLRKTRSHFNYSIPDPDKVYLIKKAFELSNCESKPYTSKELSQCTTKAQKVKRRKGIHESEPGIDAEYRINTERINILPKIPRHTVRMAADSMNQASSNTHVKGADLRDTRSLIFSHFQPLPAAQTYCYDQERFMSGDFQTLGQTKYHNEMRPVINPKHSWSSTHSEQQSIQSIDTSLSQLLVKSFIENYCICQR</sequence>
<feature type="domain" description="SANT" evidence="6">
    <location>
        <begin position="33"/>
        <end position="84"/>
    </location>
</feature>
<organism evidence="8 9">
    <name type="scientific">Euplotes crassus</name>
    <dbReference type="NCBI Taxonomy" id="5936"/>
    <lineage>
        <taxon>Eukaryota</taxon>
        <taxon>Sar</taxon>
        <taxon>Alveolata</taxon>
        <taxon>Ciliophora</taxon>
        <taxon>Intramacronucleata</taxon>
        <taxon>Spirotrichea</taxon>
        <taxon>Hypotrichia</taxon>
        <taxon>Euplotida</taxon>
        <taxon>Euplotidae</taxon>
        <taxon>Moneuplotes</taxon>
    </lineage>
</organism>
<keyword evidence="3" id="KW-0804">Transcription</keyword>
<evidence type="ECO:0000259" key="6">
    <source>
        <dbReference type="PROSITE" id="PS51293"/>
    </source>
</evidence>
<dbReference type="PROSITE" id="PS51293">
    <property type="entry name" value="SANT"/>
    <property type="match status" value="1"/>
</dbReference>
<keyword evidence="4" id="KW-0539">Nucleus</keyword>
<protein>
    <submittedName>
        <fullName evidence="8">Uncharacterized protein</fullName>
    </submittedName>
</protein>
<keyword evidence="2" id="KW-0238">DNA-binding</keyword>
<evidence type="ECO:0000313" key="9">
    <source>
        <dbReference type="Proteomes" id="UP001295684"/>
    </source>
</evidence>
<keyword evidence="9" id="KW-1185">Reference proteome</keyword>
<dbReference type="InterPro" id="IPR017884">
    <property type="entry name" value="SANT_dom"/>
</dbReference>
<dbReference type="PROSITE" id="PS51294">
    <property type="entry name" value="HTH_MYB"/>
    <property type="match status" value="1"/>
</dbReference>
<dbReference type="PROSITE" id="PS50090">
    <property type="entry name" value="MYB_LIKE"/>
    <property type="match status" value="1"/>
</dbReference>
<dbReference type="SUPFAM" id="SSF46689">
    <property type="entry name" value="Homeodomain-like"/>
    <property type="match status" value="1"/>
</dbReference>
<dbReference type="InterPro" id="IPR017930">
    <property type="entry name" value="Myb_dom"/>
</dbReference>
<dbReference type="EMBL" id="CAMPGE010028667">
    <property type="protein sequence ID" value="CAI2386177.1"/>
    <property type="molecule type" value="Genomic_DNA"/>
</dbReference>
<dbReference type="InterPro" id="IPR006447">
    <property type="entry name" value="Myb_dom_plants"/>
</dbReference>
<evidence type="ECO:0000256" key="2">
    <source>
        <dbReference type="ARBA" id="ARBA00023125"/>
    </source>
</evidence>
<comment type="caution">
    <text evidence="8">The sequence shown here is derived from an EMBL/GenBank/DDBJ whole genome shotgun (WGS) entry which is preliminary data.</text>
</comment>
<evidence type="ECO:0000256" key="4">
    <source>
        <dbReference type="ARBA" id="ARBA00023242"/>
    </source>
</evidence>
<gene>
    <name evidence="8" type="ORF">ECRASSUSDP1_LOCUS27781</name>
</gene>
<feature type="domain" description="HTH myb-type" evidence="7">
    <location>
        <begin position="30"/>
        <end position="84"/>
    </location>
</feature>
<dbReference type="GO" id="GO:0003677">
    <property type="term" value="F:DNA binding"/>
    <property type="evidence" value="ECO:0007669"/>
    <property type="project" value="UniProtKB-KW"/>
</dbReference>
<dbReference type="NCBIfam" id="TIGR01557">
    <property type="entry name" value="myb_SHAQKYF"/>
    <property type="match status" value="1"/>
</dbReference>
<evidence type="ECO:0000313" key="8">
    <source>
        <dbReference type="EMBL" id="CAI2386177.1"/>
    </source>
</evidence>
<dbReference type="InterPro" id="IPR001005">
    <property type="entry name" value="SANT/Myb"/>
</dbReference>
<reference evidence="8" key="1">
    <citation type="submission" date="2023-07" db="EMBL/GenBank/DDBJ databases">
        <authorList>
            <consortium name="AG Swart"/>
            <person name="Singh M."/>
            <person name="Singh A."/>
            <person name="Seah K."/>
            <person name="Emmerich C."/>
        </authorList>
    </citation>
    <scope>NUCLEOTIDE SEQUENCE</scope>
    <source>
        <strain evidence="8">DP1</strain>
    </source>
</reference>
<name>A0AAD1YAR6_EUPCR</name>
<dbReference type="PANTHER" id="PTHR12802">
    <property type="entry name" value="SWI/SNF COMPLEX-RELATED"/>
    <property type="match status" value="1"/>
</dbReference>
<evidence type="ECO:0000256" key="3">
    <source>
        <dbReference type="ARBA" id="ARBA00023163"/>
    </source>
</evidence>
<dbReference type="Gene3D" id="1.10.10.60">
    <property type="entry name" value="Homeodomain-like"/>
    <property type="match status" value="1"/>
</dbReference>
<proteinExistence type="predicted"/>
<feature type="domain" description="Myb-like" evidence="5">
    <location>
        <begin position="30"/>
        <end position="80"/>
    </location>
</feature>
<evidence type="ECO:0000256" key="1">
    <source>
        <dbReference type="ARBA" id="ARBA00023015"/>
    </source>
</evidence>
<dbReference type="Pfam" id="PF00249">
    <property type="entry name" value="Myb_DNA-binding"/>
    <property type="match status" value="1"/>
</dbReference>
<dbReference type="AlphaFoldDB" id="A0AAD1YAR6"/>
<evidence type="ECO:0000259" key="5">
    <source>
        <dbReference type="PROSITE" id="PS50090"/>
    </source>
</evidence>
<accession>A0AAD1YAR6</accession>
<dbReference type="InterPro" id="IPR009057">
    <property type="entry name" value="Homeodomain-like_sf"/>
</dbReference>
<dbReference type="Proteomes" id="UP001295684">
    <property type="component" value="Unassembled WGS sequence"/>
</dbReference>
<evidence type="ECO:0000259" key="7">
    <source>
        <dbReference type="PROSITE" id="PS51294"/>
    </source>
</evidence>
<keyword evidence="1" id="KW-0805">Transcription regulation</keyword>